<accession>A0A0C2GH40</accession>
<dbReference type="OrthoDB" id="10014897at2759"/>
<evidence type="ECO:0000256" key="1">
    <source>
        <dbReference type="SAM" id="MobiDB-lite"/>
    </source>
</evidence>
<reference evidence="3 4" key="1">
    <citation type="submission" date="2013-12" db="EMBL/GenBank/DDBJ databases">
        <title>Draft genome of the parsitic nematode Ancylostoma duodenale.</title>
        <authorList>
            <person name="Mitreva M."/>
        </authorList>
    </citation>
    <scope>NUCLEOTIDE SEQUENCE [LARGE SCALE GENOMIC DNA]</scope>
    <source>
        <strain evidence="3 4">Zhejiang</strain>
    </source>
</reference>
<feature type="non-terminal residue" evidence="3">
    <location>
        <position position="304"/>
    </location>
</feature>
<organism evidence="3 4">
    <name type="scientific">Ancylostoma duodenale</name>
    <dbReference type="NCBI Taxonomy" id="51022"/>
    <lineage>
        <taxon>Eukaryota</taxon>
        <taxon>Metazoa</taxon>
        <taxon>Ecdysozoa</taxon>
        <taxon>Nematoda</taxon>
        <taxon>Chromadorea</taxon>
        <taxon>Rhabditida</taxon>
        <taxon>Rhabditina</taxon>
        <taxon>Rhabditomorpha</taxon>
        <taxon>Strongyloidea</taxon>
        <taxon>Ancylostomatidae</taxon>
        <taxon>Ancylostomatinae</taxon>
        <taxon>Ancylostoma</taxon>
    </lineage>
</organism>
<feature type="domain" description="C2H2-type" evidence="2">
    <location>
        <begin position="203"/>
        <end position="223"/>
    </location>
</feature>
<keyword evidence="4" id="KW-1185">Reference proteome</keyword>
<dbReference type="AlphaFoldDB" id="A0A0C2GH40"/>
<name>A0A0C2GH40_9BILA</name>
<evidence type="ECO:0000313" key="4">
    <source>
        <dbReference type="Proteomes" id="UP000054047"/>
    </source>
</evidence>
<dbReference type="EMBL" id="KN730897">
    <property type="protein sequence ID" value="KIH60505.1"/>
    <property type="molecule type" value="Genomic_DNA"/>
</dbReference>
<dbReference type="InterPro" id="IPR013087">
    <property type="entry name" value="Znf_C2H2_type"/>
</dbReference>
<evidence type="ECO:0000259" key="2">
    <source>
        <dbReference type="PROSITE" id="PS00028"/>
    </source>
</evidence>
<protein>
    <submittedName>
        <fullName evidence="3">Zinc finger, C2H2 type</fullName>
    </submittedName>
</protein>
<dbReference type="SMART" id="SM00355">
    <property type="entry name" value="ZnF_C2H2"/>
    <property type="match status" value="4"/>
</dbReference>
<dbReference type="Proteomes" id="UP000054047">
    <property type="component" value="Unassembled WGS sequence"/>
</dbReference>
<feature type="region of interest" description="Disordered" evidence="1">
    <location>
        <begin position="1"/>
        <end position="23"/>
    </location>
</feature>
<feature type="domain" description="C2H2-type" evidence="2">
    <location>
        <begin position="262"/>
        <end position="283"/>
    </location>
</feature>
<proteinExistence type="predicted"/>
<gene>
    <name evidence="3" type="ORF">ANCDUO_09246</name>
</gene>
<dbReference type="PROSITE" id="PS00028">
    <property type="entry name" value="ZINC_FINGER_C2H2_1"/>
    <property type="match status" value="3"/>
</dbReference>
<feature type="domain" description="C2H2-type" evidence="2">
    <location>
        <begin position="125"/>
        <end position="146"/>
    </location>
</feature>
<evidence type="ECO:0000313" key="3">
    <source>
        <dbReference type="EMBL" id="KIH60505.1"/>
    </source>
</evidence>
<sequence>MARPPQSTELPGDHPAGTSANTASHSSCFARTADFSSSSALKPPTADLIGNFQLFISWRAMSRRKQLKPQPVKDDVLQASQNDADENKIVAKKRKVLHDYVPVKTEPCDDDVKSVASNHELKLACQFCGALFESISDLQTHTLRDHLPMPSSFCRVPTLLYWHCKNSQEKFRRTKAKRDPIDSSEWYRTANEYSLKPVPSLECQHCCAVLPSFAAFVLHMRGHLSDRDDSRCPRCPLSFNDAQARLAHVISHFEVRKPLRFCAECGVSFGDGVSLGQHFTEQHLKLQHLCTVCGQNCETQKEFL</sequence>